<feature type="transmembrane region" description="Helical" evidence="9">
    <location>
        <begin position="81"/>
        <end position="100"/>
    </location>
</feature>
<evidence type="ECO:0000256" key="8">
    <source>
        <dbReference type="ARBA" id="ARBA00035655"/>
    </source>
</evidence>
<feature type="transmembrane region" description="Helical" evidence="9">
    <location>
        <begin position="410"/>
        <end position="430"/>
    </location>
</feature>
<evidence type="ECO:0000256" key="5">
    <source>
        <dbReference type="ARBA" id="ARBA00022692"/>
    </source>
</evidence>
<evidence type="ECO:0000256" key="2">
    <source>
        <dbReference type="ARBA" id="ARBA00022448"/>
    </source>
</evidence>
<feature type="transmembrane region" description="Helical" evidence="9">
    <location>
        <begin position="321"/>
        <end position="345"/>
    </location>
</feature>
<keyword evidence="7 9" id="KW-0472">Membrane</keyword>
<name>A0A7C4Z5T6_9DEIN</name>
<evidence type="ECO:0000256" key="3">
    <source>
        <dbReference type="ARBA" id="ARBA00022475"/>
    </source>
</evidence>
<comment type="similarity">
    <text evidence="8">Belongs to the TsuA/YedE (TC 9.B.102) family.</text>
</comment>
<feature type="transmembrane region" description="Helical" evidence="9">
    <location>
        <begin position="150"/>
        <end position="167"/>
    </location>
</feature>
<dbReference type="PANTHER" id="PTHR30574">
    <property type="entry name" value="INNER MEMBRANE PROTEIN YEDE"/>
    <property type="match status" value="1"/>
</dbReference>
<evidence type="ECO:0000256" key="1">
    <source>
        <dbReference type="ARBA" id="ARBA00004429"/>
    </source>
</evidence>
<comment type="subcellular location">
    <subcellularLocation>
        <location evidence="1">Cell inner membrane</location>
        <topology evidence="1">Multi-pass membrane protein</topology>
    </subcellularLocation>
</comment>
<sequence length="536" mass="59646">MERFINGWKGKSILQRQWPWWTAGLLTATAEVINYLFIPLGHPKHKFIGVTSGMARMYASFETTLFGGSLIATKADYQPSIQWVIVGAMIAALVFTWMEGEWRSWVKYPKPLLALTVLGGALFAWGTRVAGGCTLHHLMGGFSAFNLKSLVVMSAATVGALIAFIVFRRLQLSQYFKSQETGWYVAQARERGWADGLTYSEKNPYPLLSAALLAFLGLFFVVILYNAFAGNDFATQAFGIAPEKAKIAKVMLTGSNLPNVLLLLLIGVLLGTSVAKTGFGTECGLINPEMGREVHAGEEAAARRWGMPLSLRTVFGSMQPFGALALHTAIVAFMMWIGFTFFGIMEGHHWATPEFASNYVGPEFHKVSAEGLKHIREKTSWPMDLFGGLLLGLGTVFMIGCEFRNYGRTGLLYLTGLLIWPAFYIGYLPYTLARDFWDQMMGNFVYAPTTFVPALIAPQSPALQSLIYLLYVAFWASMFWWAARKGARFLGVTPARVLSMTSEEMVLQRIEHLRAEGRFEEIDRIERELADEATKA</sequence>
<evidence type="ECO:0000256" key="7">
    <source>
        <dbReference type="ARBA" id="ARBA00023136"/>
    </source>
</evidence>
<feature type="transmembrane region" description="Helical" evidence="9">
    <location>
        <begin position="260"/>
        <end position="279"/>
    </location>
</feature>
<feature type="transmembrane region" description="Helical" evidence="9">
    <location>
        <begin position="20"/>
        <end position="38"/>
    </location>
</feature>
<evidence type="ECO:0000256" key="4">
    <source>
        <dbReference type="ARBA" id="ARBA00022519"/>
    </source>
</evidence>
<accession>A0A7C4Z5T6</accession>
<feature type="transmembrane region" description="Helical" evidence="9">
    <location>
        <begin position="385"/>
        <end position="403"/>
    </location>
</feature>
<feature type="transmembrane region" description="Helical" evidence="9">
    <location>
        <begin position="112"/>
        <end position="130"/>
    </location>
</feature>
<dbReference type="GO" id="GO:0005886">
    <property type="term" value="C:plasma membrane"/>
    <property type="evidence" value="ECO:0007669"/>
    <property type="project" value="UniProtKB-SubCell"/>
</dbReference>
<evidence type="ECO:0000256" key="6">
    <source>
        <dbReference type="ARBA" id="ARBA00022989"/>
    </source>
</evidence>
<protein>
    <submittedName>
        <fullName evidence="10">Uncharacterized protein</fullName>
    </submittedName>
</protein>
<evidence type="ECO:0000313" key="10">
    <source>
        <dbReference type="EMBL" id="HGY09535.1"/>
    </source>
</evidence>
<organism evidence="10">
    <name type="scientific">Oceanithermus profundus</name>
    <dbReference type="NCBI Taxonomy" id="187137"/>
    <lineage>
        <taxon>Bacteria</taxon>
        <taxon>Thermotogati</taxon>
        <taxon>Deinococcota</taxon>
        <taxon>Deinococci</taxon>
        <taxon>Thermales</taxon>
        <taxon>Thermaceae</taxon>
        <taxon>Oceanithermus</taxon>
    </lineage>
</organism>
<feature type="transmembrane region" description="Helical" evidence="9">
    <location>
        <begin position="207"/>
        <end position="228"/>
    </location>
</feature>
<dbReference type="PANTHER" id="PTHR30574:SF1">
    <property type="entry name" value="SULPHUR TRANSPORT DOMAIN-CONTAINING PROTEIN"/>
    <property type="match status" value="1"/>
</dbReference>
<dbReference type="EMBL" id="DRPZ01000153">
    <property type="protein sequence ID" value="HGY09535.1"/>
    <property type="molecule type" value="Genomic_DNA"/>
</dbReference>
<dbReference type="InterPro" id="IPR007272">
    <property type="entry name" value="Sulf_transp_TsuA/YedE"/>
</dbReference>
<proteinExistence type="inferred from homology"/>
<gene>
    <name evidence="10" type="ORF">ENK37_05725</name>
</gene>
<dbReference type="AlphaFoldDB" id="A0A7C4Z5T6"/>
<keyword evidence="4" id="KW-0997">Cell inner membrane</keyword>
<feature type="transmembrane region" description="Helical" evidence="9">
    <location>
        <begin position="465"/>
        <end position="483"/>
    </location>
</feature>
<comment type="caution">
    <text evidence="10">The sequence shown here is derived from an EMBL/GenBank/DDBJ whole genome shotgun (WGS) entry which is preliminary data.</text>
</comment>
<keyword evidence="3" id="KW-1003">Cell membrane</keyword>
<dbReference type="Pfam" id="PF04143">
    <property type="entry name" value="Sulf_transp"/>
    <property type="match status" value="1"/>
</dbReference>
<dbReference type="Proteomes" id="UP000885759">
    <property type="component" value="Unassembled WGS sequence"/>
</dbReference>
<reference evidence="10" key="1">
    <citation type="journal article" date="2020" name="mSystems">
        <title>Genome- and Community-Level Interaction Insights into Carbon Utilization and Element Cycling Functions of Hydrothermarchaeota in Hydrothermal Sediment.</title>
        <authorList>
            <person name="Zhou Z."/>
            <person name="Liu Y."/>
            <person name="Xu W."/>
            <person name="Pan J."/>
            <person name="Luo Z.H."/>
            <person name="Li M."/>
        </authorList>
    </citation>
    <scope>NUCLEOTIDE SEQUENCE [LARGE SCALE GENOMIC DNA]</scope>
    <source>
        <strain evidence="10">HyVt-570</strain>
    </source>
</reference>
<keyword evidence="5 9" id="KW-0812">Transmembrane</keyword>
<keyword evidence="6 9" id="KW-1133">Transmembrane helix</keyword>
<evidence type="ECO:0000256" key="9">
    <source>
        <dbReference type="SAM" id="Phobius"/>
    </source>
</evidence>
<keyword evidence="2" id="KW-0813">Transport</keyword>